<reference evidence="1" key="1">
    <citation type="journal article" date="2021" name="Proc. Natl. Acad. Sci. U.S.A.">
        <title>A Catalog of Tens of Thousands of Viruses from Human Metagenomes Reveals Hidden Associations with Chronic Diseases.</title>
        <authorList>
            <person name="Tisza M.J."/>
            <person name="Buck C.B."/>
        </authorList>
    </citation>
    <scope>NUCLEOTIDE SEQUENCE</scope>
    <source>
        <strain evidence="1">Ctkyp1</strain>
    </source>
</reference>
<organism evidence="1">
    <name type="scientific">Siphoviridae sp. ctkyp1</name>
    <dbReference type="NCBI Taxonomy" id="2825646"/>
    <lineage>
        <taxon>Viruses</taxon>
        <taxon>Duplodnaviria</taxon>
        <taxon>Heunggongvirae</taxon>
        <taxon>Uroviricota</taxon>
        <taxon>Caudoviricetes</taxon>
    </lineage>
</organism>
<dbReference type="EMBL" id="BK015328">
    <property type="protein sequence ID" value="DAE01649.1"/>
    <property type="molecule type" value="Genomic_DNA"/>
</dbReference>
<proteinExistence type="predicted"/>
<accession>A0A8S5P5D6</accession>
<evidence type="ECO:0000313" key="1">
    <source>
        <dbReference type="EMBL" id="DAE01649.1"/>
    </source>
</evidence>
<name>A0A8S5P5D6_9CAUD</name>
<sequence>MYRHVRSRLRLKVGSMGTGNTTRSRVYNLIG</sequence>
<protein>
    <submittedName>
        <fullName evidence="1">Uncharacterized protein</fullName>
    </submittedName>
</protein>